<dbReference type="Proteomes" id="UP000038010">
    <property type="component" value="Unassembled WGS sequence"/>
</dbReference>
<organism evidence="1 2">
    <name type="scientific">Cyphellophora attinorum</name>
    <dbReference type="NCBI Taxonomy" id="1664694"/>
    <lineage>
        <taxon>Eukaryota</taxon>
        <taxon>Fungi</taxon>
        <taxon>Dikarya</taxon>
        <taxon>Ascomycota</taxon>
        <taxon>Pezizomycotina</taxon>
        <taxon>Eurotiomycetes</taxon>
        <taxon>Chaetothyriomycetidae</taxon>
        <taxon>Chaetothyriales</taxon>
        <taxon>Cyphellophoraceae</taxon>
        <taxon>Cyphellophora</taxon>
    </lineage>
</organism>
<name>A0A0N1NWC6_9EURO</name>
<reference evidence="1 2" key="1">
    <citation type="submission" date="2015-06" db="EMBL/GenBank/DDBJ databases">
        <title>Draft genome of the ant-associated black yeast Phialophora attae CBS 131958.</title>
        <authorList>
            <person name="Moreno L.F."/>
            <person name="Stielow B.J."/>
            <person name="de Hoog S."/>
            <person name="Vicente V.A."/>
            <person name="Weiss V.A."/>
            <person name="de Vries M."/>
            <person name="Cruz L.M."/>
            <person name="Souza E.M."/>
        </authorList>
    </citation>
    <scope>NUCLEOTIDE SEQUENCE [LARGE SCALE GENOMIC DNA]</scope>
    <source>
        <strain evidence="1 2">CBS 131958</strain>
    </source>
</reference>
<protein>
    <recommendedName>
        <fullName evidence="3">Transcription factor domain-containing protein</fullName>
    </recommendedName>
</protein>
<evidence type="ECO:0000313" key="1">
    <source>
        <dbReference type="EMBL" id="KPI35057.1"/>
    </source>
</evidence>
<proteinExistence type="predicted"/>
<dbReference type="AlphaFoldDB" id="A0A0N1NWC6"/>
<dbReference type="VEuPathDB" id="FungiDB:AB675_7199"/>
<evidence type="ECO:0000313" key="2">
    <source>
        <dbReference type="Proteomes" id="UP000038010"/>
    </source>
</evidence>
<dbReference type="RefSeq" id="XP_017995020.1">
    <property type="nucleotide sequence ID" value="XM_018147548.1"/>
</dbReference>
<evidence type="ECO:0008006" key="3">
    <source>
        <dbReference type="Google" id="ProtNLM"/>
    </source>
</evidence>
<keyword evidence="2" id="KW-1185">Reference proteome</keyword>
<sequence>MACHSASIADGLPPTIFIEAFQPDWAELDANVTDPNQLALRTKLFHIQTTALCKIVPHFMASSDDSTLEALIELFDSQTRMLQPQLRSGLDVLTMYCVRLHVCVSRCMLADHYRYLSGMIELYGIAINVIEKFAELDADTDYAHYASFYHTRTLLLAAYVVLKLHRTPPELSIDRGLGESCYFKVIALLRKKSLHSTFEADLDLKAAVLLTQLWSSTTVFRNAQGHTDSLSVRIRSRMSMNVFFDCAWWWRQEFREEPDPFATATQAMDIDQLANFPDFVYDGNYFGLYGDALSMPVSHGWT</sequence>
<comment type="caution">
    <text evidence="1">The sequence shown here is derived from an EMBL/GenBank/DDBJ whole genome shotgun (WGS) entry which is preliminary data.</text>
</comment>
<dbReference type="OrthoDB" id="4145665at2759"/>
<dbReference type="GeneID" id="28739428"/>
<dbReference type="EMBL" id="LFJN01000045">
    <property type="protein sequence ID" value="KPI35057.1"/>
    <property type="molecule type" value="Genomic_DNA"/>
</dbReference>
<gene>
    <name evidence="1" type="ORF">AB675_7199</name>
</gene>
<accession>A0A0N1NWC6</accession>